<feature type="domain" description="NB-ARC" evidence="3">
    <location>
        <begin position="27"/>
        <end position="157"/>
    </location>
</feature>
<keyword evidence="1" id="KW-0677">Repeat</keyword>
<evidence type="ECO:0000256" key="1">
    <source>
        <dbReference type="ARBA" id="ARBA00022737"/>
    </source>
</evidence>
<evidence type="ECO:0000313" key="6">
    <source>
        <dbReference type="Proteomes" id="UP000289340"/>
    </source>
</evidence>
<reference evidence="5 6" key="1">
    <citation type="submission" date="2018-09" db="EMBL/GenBank/DDBJ databases">
        <title>A high-quality reference genome of wild soybean provides a powerful tool to mine soybean genomes.</title>
        <authorList>
            <person name="Xie M."/>
            <person name="Chung C.Y.L."/>
            <person name="Li M.-W."/>
            <person name="Wong F.-L."/>
            <person name="Chan T.-F."/>
            <person name="Lam H.-M."/>
        </authorList>
    </citation>
    <scope>NUCLEOTIDE SEQUENCE [LARGE SCALE GENOMIC DNA]</scope>
    <source>
        <strain evidence="6">cv. W05</strain>
        <tissue evidence="5">Hypocotyl of etiolated seedlings</tissue>
    </source>
</reference>
<sequence>MEEMAQQVKRPFGVPEEPEFTVGLDAPLRELKMELLKEGVSIIVLTGLGGSGKTTLATKLCWDEQVIGSFKENILFVTFSKTPKLKIIVERLFEYCGYQVPQFQSDEDVVNQSGLLLRKIDASPMLLVLDDVWPGSEPLVEKFKVQMPDYKILVTSRVAFPRFGSPYILKPLVHEDAMALFCHHTLLGKNSSNIPEEVVQKIVRHCKGLPLAIKVIGRSLSNQPYELWQKMVEKLSQGHSILDSNTKLVASLKKISDVLEDNSIIKECFIDLALFPENQKIPVAALVDMWVELYGLDNDGIVMANVNKLASMNLANVLETRKNTSDTDSYYYNNHFIILHGILRDITIYQGTQEQVELRKRLMIGITENKTEWWLIREKQQGMMIRILSISTDETCTSYWSHLQPTQAEVLILNLQTSRYTFPKFLKEMSKLKVLIVIRHGFHPSEMKNFESLDSLSNLRRMRLERISVPPFVMLKNLKKLSLYFCNTRQAFENGNMLISDALPILEDLNIDYCNDMVELPTGLCEITSLKMLSITNCHKLSALPQEIGNLENLKLIRLSSCTDLEGIPNSIGRLSNLRHMDISNCISLPNLPEDFGNLCNLRNLYMTSCARCELPPSIINLEHLKEVVCDEETAASWDAFKPMLPNLKIDIPQLDVNLNWLHEIHS</sequence>
<dbReference type="EMBL" id="QZWG01000017">
    <property type="protein sequence ID" value="RZB57411.1"/>
    <property type="molecule type" value="Genomic_DNA"/>
</dbReference>
<dbReference type="AlphaFoldDB" id="A0A445G8D9"/>
<dbReference type="InterPro" id="IPR042197">
    <property type="entry name" value="Apaf_helical"/>
</dbReference>
<dbReference type="SMR" id="A0A445G8D9"/>
<evidence type="ECO:0000259" key="4">
    <source>
        <dbReference type="Pfam" id="PF23598"/>
    </source>
</evidence>
<name>A0A445G8D9_GLYSO</name>
<gene>
    <name evidence="5" type="ORF">D0Y65_046182</name>
</gene>
<dbReference type="InterPro" id="IPR032675">
    <property type="entry name" value="LRR_dom_sf"/>
</dbReference>
<keyword evidence="6" id="KW-1185">Reference proteome</keyword>
<dbReference type="Pfam" id="PF23598">
    <property type="entry name" value="LRR_14"/>
    <property type="match status" value="1"/>
</dbReference>
<keyword evidence="2" id="KW-0611">Plant defense</keyword>
<dbReference type="InterPro" id="IPR036388">
    <property type="entry name" value="WH-like_DNA-bd_sf"/>
</dbReference>
<dbReference type="Proteomes" id="UP000289340">
    <property type="component" value="Chromosome 17"/>
</dbReference>
<proteinExistence type="predicted"/>
<evidence type="ECO:0000313" key="5">
    <source>
        <dbReference type="EMBL" id="RZB57411.1"/>
    </source>
</evidence>
<dbReference type="InterPro" id="IPR055414">
    <property type="entry name" value="LRR_R13L4/SHOC2-like"/>
</dbReference>
<evidence type="ECO:0000259" key="3">
    <source>
        <dbReference type="Pfam" id="PF00931"/>
    </source>
</evidence>
<protein>
    <submittedName>
        <fullName evidence="5">Putative disease resistance protein</fullName>
    </submittedName>
</protein>
<dbReference type="Gramene" id="XM_028354380.1">
    <property type="protein sequence ID" value="XP_028210181.1"/>
    <property type="gene ID" value="LOC114393117"/>
</dbReference>
<dbReference type="Gene3D" id="1.10.10.10">
    <property type="entry name" value="Winged helix-like DNA-binding domain superfamily/Winged helix DNA-binding domain"/>
    <property type="match status" value="1"/>
</dbReference>
<dbReference type="Gene3D" id="1.10.8.430">
    <property type="entry name" value="Helical domain of apoptotic protease-activating factors"/>
    <property type="match status" value="1"/>
</dbReference>
<dbReference type="Pfam" id="PF00931">
    <property type="entry name" value="NB-ARC"/>
    <property type="match status" value="1"/>
</dbReference>
<dbReference type="InterPro" id="IPR027417">
    <property type="entry name" value="P-loop_NTPase"/>
</dbReference>
<dbReference type="PANTHER" id="PTHR36766:SF21">
    <property type="entry name" value="NB-ARC DOMAIN DISEASE RESISTANCE PROTEIN"/>
    <property type="match status" value="1"/>
</dbReference>
<dbReference type="Gene3D" id="3.40.50.300">
    <property type="entry name" value="P-loop containing nucleotide triphosphate hydrolases"/>
    <property type="match status" value="1"/>
</dbReference>
<dbReference type="SUPFAM" id="SSF52540">
    <property type="entry name" value="P-loop containing nucleoside triphosphate hydrolases"/>
    <property type="match status" value="1"/>
</dbReference>
<dbReference type="Gene3D" id="3.80.10.10">
    <property type="entry name" value="Ribonuclease Inhibitor"/>
    <property type="match status" value="1"/>
</dbReference>
<dbReference type="PANTHER" id="PTHR36766">
    <property type="entry name" value="PLANT BROAD-SPECTRUM MILDEW RESISTANCE PROTEIN RPW8"/>
    <property type="match status" value="1"/>
</dbReference>
<dbReference type="GO" id="GO:0006952">
    <property type="term" value="P:defense response"/>
    <property type="evidence" value="ECO:0007669"/>
    <property type="project" value="UniProtKB-KW"/>
</dbReference>
<dbReference type="GO" id="GO:0043531">
    <property type="term" value="F:ADP binding"/>
    <property type="evidence" value="ECO:0007669"/>
    <property type="project" value="InterPro"/>
</dbReference>
<organism evidence="5 6">
    <name type="scientific">Glycine soja</name>
    <name type="common">Wild soybean</name>
    <dbReference type="NCBI Taxonomy" id="3848"/>
    <lineage>
        <taxon>Eukaryota</taxon>
        <taxon>Viridiplantae</taxon>
        <taxon>Streptophyta</taxon>
        <taxon>Embryophyta</taxon>
        <taxon>Tracheophyta</taxon>
        <taxon>Spermatophyta</taxon>
        <taxon>Magnoliopsida</taxon>
        <taxon>eudicotyledons</taxon>
        <taxon>Gunneridae</taxon>
        <taxon>Pentapetalae</taxon>
        <taxon>rosids</taxon>
        <taxon>fabids</taxon>
        <taxon>Fabales</taxon>
        <taxon>Fabaceae</taxon>
        <taxon>Papilionoideae</taxon>
        <taxon>50 kb inversion clade</taxon>
        <taxon>NPAAA clade</taxon>
        <taxon>indigoferoid/millettioid clade</taxon>
        <taxon>Phaseoleae</taxon>
        <taxon>Glycine</taxon>
        <taxon>Glycine subgen. Soja</taxon>
    </lineage>
</organism>
<accession>A0A445G8D9</accession>
<dbReference type="InterPro" id="IPR002182">
    <property type="entry name" value="NB-ARC"/>
</dbReference>
<feature type="domain" description="Disease resistance R13L4/SHOC-2-like LRR" evidence="4">
    <location>
        <begin position="509"/>
        <end position="627"/>
    </location>
</feature>
<evidence type="ECO:0000256" key="2">
    <source>
        <dbReference type="ARBA" id="ARBA00022821"/>
    </source>
</evidence>
<dbReference type="PRINTS" id="PR00364">
    <property type="entry name" value="DISEASERSIST"/>
</dbReference>
<dbReference type="SUPFAM" id="SSF52047">
    <property type="entry name" value="RNI-like"/>
    <property type="match status" value="1"/>
</dbReference>
<comment type="caution">
    <text evidence="5">The sequence shown here is derived from an EMBL/GenBank/DDBJ whole genome shotgun (WGS) entry which is preliminary data.</text>
</comment>